<dbReference type="Proteomes" id="UP001595557">
    <property type="component" value="Unassembled WGS sequence"/>
</dbReference>
<gene>
    <name evidence="1" type="ORF">ACFOD7_02395</name>
</gene>
<dbReference type="SUPFAM" id="SSF52402">
    <property type="entry name" value="Adenine nucleotide alpha hydrolases-like"/>
    <property type="match status" value="1"/>
</dbReference>
<evidence type="ECO:0000313" key="2">
    <source>
        <dbReference type="Proteomes" id="UP001595557"/>
    </source>
</evidence>
<dbReference type="RefSeq" id="WP_207465203.1">
    <property type="nucleotide sequence ID" value="NZ_JAFNAW010000003.1"/>
</dbReference>
<sequence length="269" mass="30265">MKRIALVLPEIFEGGAMLGILERLARRQPLQVQLCSQEQQLSASQSQLLGWLQEMNAETSLHLAVTMDCLEAMKPDLVIVASETPNAARPESWKLVQDLSRRSPLPVWIMNAHTGPPCRVTALIDPDRESRLDPCLADEVLRLSFKLAHALNIPMNIINVWYLHEEGLLRSWRIRMPEQEVAARRRRAAWIAQADLARVLSTLPPELTWNEIHCVQGPVIDSLDSILPSDTLIVTGSEGRDGWTARLQPNLAETLCRRTMAEIVIIKKA</sequence>
<dbReference type="EMBL" id="JBHRTE010000010">
    <property type="protein sequence ID" value="MFC3166895.1"/>
    <property type="molecule type" value="Genomic_DNA"/>
</dbReference>
<dbReference type="Gene3D" id="3.40.50.12370">
    <property type="match status" value="1"/>
</dbReference>
<accession>A0ABV7IC21</accession>
<keyword evidence="2" id="KW-1185">Reference proteome</keyword>
<name>A0ABV7IC21_9RHOB</name>
<reference evidence="2" key="1">
    <citation type="journal article" date="2019" name="Int. J. Syst. Evol. Microbiol.">
        <title>The Global Catalogue of Microorganisms (GCM) 10K type strain sequencing project: providing services to taxonomists for standard genome sequencing and annotation.</title>
        <authorList>
            <consortium name="The Broad Institute Genomics Platform"/>
            <consortium name="The Broad Institute Genome Sequencing Center for Infectious Disease"/>
            <person name="Wu L."/>
            <person name="Ma J."/>
        </authorList>
    </citation>
    <scope>NUCLEOTIDE SEQUENCE [LARGE SCALE GENOMIC DNA]</scope>
    <source>
        <strain evidence="2">KCTC 52239</strain>
    </source>
</reference>
<evidence type="ECO:0008006" key="3">
    <source>
        <dbReference type="Google" id="ProtNLM"/>
    </source>
</evidence>
<comment type="caution">
    <text evidence="1">The sequence shown here is derived from an EMBL/GenBank/DDBJ whole genome shotgun (WGS) entry which is preliminary data.</text>
</comment>
<proteinExistence type="predicted"/>
<protein>
    <recommendedName>
        <fullName evidence="3">Nucleotide-binding universal stress protein, UspA family</fullName>
    </recommendedName>
</protein>
<organism evidence="1 2">
    <name type="scientific">Paracoccus fontiphilus</name>
    <dbReference type="NCBI Taxonomy" id="1815556"/>
    <lineage>
        <taxon>Bacteria</taxon>
        <taxon>Pseudomonadati</taxon>
        <taxon>Pseudomonadota</taxon>
        <taxon>Alphaproteobacteria</taxon>
        <taxon>Rhodobacterales</taxon>
        <taxon>Paracoccaceae</taxon>
        <taxon>Paracoccus</taxon>
    </lineage>
</organism>
<evidence type="ECO:0000313" key="1">
    <source>
        <dbReference type="EMBL" id="MFC3166895.1"/>
    </source>
</evidence>